<name>A0ABW3H207_9SPHN</name>
<feature type="chain" id="PRO_5047462237" evidence="1">
    <location>
        <begin position="23"/>
        <end position="197"/>
    </location>
</feature>
<feature type="signal peptide" evidence="1">
    <location>
        <begin position="1"/>
        <end position="22"/>
    </location>
</feature>
<evidence type="ECO:0000313" key="2">
    <source>
        <dbReference type="EMBL" id="MFD0945463.1"/>
    </source>
</evidence>
<proteinExistence type="predicted"/>
<reference evidence="3" key="1">
    <citation type="journal article" date="2019" name="Int. J. Syst. Evol. Microbiol.">
        <title>The Global Catalogue of Microorganisms (GCM) 10K type strain sequencing project: providing services to taxonomists for standard genome sequencing and annotation.</title>
        <authorList>
            <consortium name="The Broad Institute Genomics Platform"/>
            <consortium name="The Broad Institute Genome Sequencing Center for Infectious Disease"/>
            <person name="Wu L."/>
            <person name="Ma J."/>
        </authorList>
    </citation>
    <scope>NUCLEOTIDE SEQUENCE [LARGE SCALE GENOMIC DNA]</scope>
    <source>
        <strain evidence="3">CCUG 62982</strain>
    </source>
</reference>
<dbReference type="EMBL" id="JBHTJG010000001">
    <property type="protein sequence ID" value="MFD0945463.1"/>
    <property type="molecule type" value="Genomic_DNA"/>
</dbReference>
<keyword evidence="1" id="KW-0732">Signal</keyword>
<dbReference type="Proteomes" id="UP001596977">
    <property type="component" value="Unassembled WGS sequence"/>
</dbReference>
<evidence type="ECO:0000256" key="1">
    <source>
        <dbReference type="SAM" id="SignalP"/>
    </source>
</evidence>
<sequence length="197" mass="19671">MKHLLALGALALSLPACSPKPAETPANDAAANAVDANAAAPATAPSPAAAAAAAANVLTPEGLAELRIGEPLPAGTAWKKDEQQASDSCITYSAAAFPGVYAIVEDGAVRRISVVEGTAVKLATGIGIGATEAAVRAAYPGLIERPHDYTPAPAKNLTTPGTKGRNPGLRFEIGEDGKLSIIHAGAEPVLGYSEGCA</sequence>
<dbReference type="RefSeq" id="WP_264942296.1">
    <property type="nucleotide sequence ID" value="NZ_JAPDRA010000001.1"/>
</dbReference>
<comment type="caution">
    <text evidence="2">The sequence shown here is derived from an EMBL/GenBank/DDBJ whole genome shotgun (WGS) entry which is preliminary data.</text>
</comment>
<evidence type="ECO:0000313" key="3">
    <source>
        <dbReference type="Proteomes" id="UP001596977"/>
    </source>
</evidence>
<accession>A0ABW3H207</accession>
<keyword evidence="3" id="KW-1185">Reference proteome</keyword>
<organism evidence="2 3">
    <name type="scientific">Sphingomonas canadensis</name>
    <dbReference type="NCBI Taxonomy" id="1219257"/>
    <lineage>
        <taxon>Bacteria</taxon>
        <taxon>Pseudomonadati</taxon>
        <taxon>Pseudomonadota</taxon>
        <taxon>Alphaproteobacteria</taxon>
        <taxon>Sphingomonadales</taxon>
        <taxon>Sphingomonadaceae</taxon>
        <taxon>Sphingomonas</taxon>
    </lineage>
</organism>
<gene>
    <name evidence="2" type="ORF">ACFQ1E_03830</name>
</gene>
<protein>
    <submittedName>
        <fullName evidence="2">Uncharacterized protein</fullName>
    </submittedName>
</protein>